<evidence type="ECO:0000256" key="13">
    <source>
        <dbReference type="RuleBase" id="RU363035"/>
    </source>
</evidence>
<dbReference type="InterPro" id="IPR009080">
    <property type="entry name" value="tRNAsynth_Ia_anticodon-bd"/>
</dbReference>
<keyword evidence="7" id="KW-0862">Zinc</keyword>
<dbReference type="Gene3D" id="1.10.10.830">
    <property type="entry name" value="Ile-tRNA synthetase CP2 domain-like"/>
    <property type="match status" value="1"/>
</dbReference>
<dbReference type="FunFam" id="1.10.10.830:FF:000003">
    <property type="entry name" value="Isoleucine--tRNA ligase, chloroplastic/mitochondrial"/>
    <property type="match status" value="1"/>
</dbReference>
<dbReference type="GO" id="GO:0005739">
    <property type="term" value="C:mitochondrion"/>
    <property type="evidence" value="ECO:0007669"/>
    <property type="project" value="UniProtKB-SubCell"/>
</dbReference>
<name>A0A8K0MSF0_9ROSA</name>
<evidence type="ECO:0000256" key="2">
    <source>
        <dbReference type="ARBA" id="ARBA00005594"/>
    </source>
</evidence>
<keyword evidence="5" id="KW-0479">Metal-binding</keyword>
<dbReference type="InterPro" id="IPR014729">
    <property type="entry name" value="Rossmann-like_a/b/a_fold"/>
</dbReference>
<evidence type="ECO:0000259" key="15">
    <source>
        <dbReference type="Pfam" id="PF06827"/>
    </source>
</evidence>
<comment type="subcellular location">
    <subcellularLocation>
        <location evidence="1">Mitochondrion</location>
    </subcellularLocation>
</comment>
<dbReference type="GO" id="GO:0048608">
    <property type="term" value="P:reproductive structure development"/>
    <property type="evidence" value="ECO:0007669"/>
    <property type="project" value="UniProtKB-ARBA"/>
</dbReference>
<dbReference type="GO" id="GO:0005524">
    <property type="term" value="F:ATP binding"/>
    <property type="evidence" value="ECO:0007669"/>
    <property type="project" value="UniProtKB-KW"/>
</dbReference>
<evidence type="ECO:0000259" key="16">
    <source>
        <dbReference type="Pfam" id="PF08264"/>
    </source>
</evidence>
<keyword evidence="6 13" id="KW-0547">Nucleotide-binding</keyword>
<evidence type="ECO:0000256" key="8">
    <source>
        <dbReference type="ARBA" id="ARBA00022840"/>
    </source>
</evidence>
<dbReference type="Gene3D" id="3.40.50.620">
    <property type="entry name" value="HUPs"/>
    <property type="match status" value="2"/>
</dbReference>
<dbReference type="InterPro" id="IPR013155">
    <property type="entry name" value="M/V/L/I-tRNA-synth_anticd-bd"/>
</dbReference>
<evidence type="ECO:0000313" key="18">
    <source>
        <dbReference type="Proteomes" id="UP000796880"/>
    </source>
</evidence>
<evidence type="ECO:0000256" key="1">
    <source>
        <dbReference type="ARBA" id="ARBA00004173"/>
    </source>
</evidence>
<reference evidence="17" key="1">
    <citation type="submission" date="2020-03" db="EMBL/GenBank/DDBJ databases">
        <title>A high-quality chromosome-level genome assembly of a woody plant with both climbing and erect habits, Rhamnella rubrinervis.</title>
        <authorList>
            <person name="Lu Z."/>
            <person name="Yang Y."/>
            <person name="Zhu X."/>
            <person name="Sun Y."/>
        </authorList>
    </citation>
    <scope>NUCLEOTIDE SEQUENCE</scope>
    <source>
        <strain evidence="17">BYM</strain>
        <tissue evidence="17">Leaf</tissue>
    </source>
</reference>
<gene>
    <name evidence="17" type="ORF">FNV43_RR00868</name>
</gene>
<dbReference type="Proteomes" id="UP000796880">
    <property type="component" value="Unassembled WGS sequence"/>
</dbReference>
<evidence type="ECO:0000256" key="9">
    <source>
        <dbReference type="ARBA" id="ARBA00022917"/>
    </source>
</evidence>
<dbReference type="CDD" id="cd07960">
    <property type="entry name" value="Anticodon_Ia_Ile_BEm"/>
    <property type="match status" value="1"/>
</dbReference>
<organism evidence="17 18">
    <name type="scientific">Rhamnella rubrinervis</name>
    <dbReference type="NCBI Taxonomy" id="2594499"/>
    <lineage>
        <taxon>Eukaryota</taxon>
        <taxon>Viridiplantae</taxon>
        <taxon>Streptophyta</taxon>
        <taxon>Embryophyta</taxon>
        <taxon>Tracheophyta</taxon>
        <taxon>Spermatophyta</taxon>
        <taxon>Magnoliopsida</taxon>
        <taxon>eudicotyledons</taxon>
        <taxon>Gunneridae</taxon>
        <taxon>Pentapetalae</taxon>
        <taxon>rosids</taxon>
        <taxon>fabids</taxon>
        <taxon>Rosales</taxon>
        <taxon>Rhamnaceae</taxon>
        <taxon>rhamnoid group</taxon>
        <taxon>Rhamneae</taxon>
        <taxon>Rhamnella</taxon>
    </lineage>
</organism>
<dbReference type="NCBIfam" id="TIGR00392">
    <property type="entry name" value="ileS"/>
    <property type="match status" value="1"/>
</dbReference>
<dbReference type="FunFam" id="1.10.730.20:FF:000001">
    <property type="entry name" value="Isoleucine--tRNA ligase"/>
    <property type="match status" value="1"/>
</dbReference>
<evidence type="ECO:0000313" key="17">
    <source>
        <dbReference type="EMBL" id="KAF3456218.1"/>
    </source>
</evidence>
<dbReference type="PROSITE" id="PS00178">
    <property type="entry name" value="AA_TRNA_LIGASE_I"/>
    <property type="match status" value="1"/>
</dbReference>
<dbReference type="GO" id="GO:0032543">
    <property type="term" value="P:mitochondrial translation"/>
    <property type="evidence" value="ECO:0007669"/>
    <property type="project" value="TreeGrafter"/>
</dbReference>
<dbReference type="SUPFAM" id="SSF50677">
    <property type="entry name" value="ValRS/IleRS/LeuRS editing domain"/>
    <property type="match status" value="1"/>
</dbReference>
<dbReference type="Pfam" id="PF08264">
    <property type="entry name" value="Anticodon_1"/>
    <property type="match status" value="1"/>
</dbReference>
<dbReference type="GO" id="GO:0002161">
    <property type="term" value="F:aminoacyl-tRNA deacylase activity"/>
    <property type="evidence" value="ECO:0007669"/>
    <property type="project" value="InterPro"/>
</dbReference>
<dbReference type="GO" id="GO:0009791">
    <property type="term" value="P:post-embryonic development"/>
    <property type="evidence" value="ECO:0007669"/>
    <property type="project" value="UniProtKB-ARBA"/>
</dbReference>
<dbReference type="GO" id="GO:0000049">
    <property type="term" value="F:tRNA binding"/>
    <property type="evidence" value="ECO:0007669"/>
    <property type="project" value="InterPro"/>
</dbReference>
<comment type="catalytic activity">
    <reaction evidence="12">
        <text>tRNA(Ile) + L-isoleucine + ATP = L-isoleucyl-tRNA(Ile) + AMP + diphosphate</text>
        <dbReference type="Rhea" id="RHEA:11060"/>
        <dbReference type="Rhea" id="RHEA-COMP:9666"/>
        <dbReference type="Rhea" id="RHEA-COMP:9695"/>
        <dbReference type="ChEBI" id="CHEBI:30616"/>
        <dbReference type="ChEBI" id="CHEBI:33019"/>
        <dbReference type="ChEBI" id="CHEBI:58045"/>
        <dbReference type="ChEBI" id="CHEBI:78442"/>
        <dbReference type="ChEBI" id="CHEBI:78528"/>
        <dbReference type="ChEBI" id="CHEBI:456215"/>
        <dbReference type="EC" id="6.1.1.5"/>
    </reaction>
</comment>
<evidence type="ECO:0000256" key="12">
    <source>
        <dbReference type="ARBA" id="ARBA00048359"/>
    </source>
</evidence>
<dbReference type="GO" id="GO:0046872">
    <property type="term" value="F:metal ion binding"/>
    <property type="evidence" value="ECO:0007669"/>
    <property type="project" value="UniProtKB-KW"/>
</dbReference>
<proteinExistence type="inferred from homology"/>
<evidence type="ECO:0000256" key="3">
    <source>
        <dbReference type="ARBA" id="ARBA00013165"/>
    </source>
</evidence>
<dbReference type="FunFam" id="3.40.50.620:FF:000111">
    <property type="entry name" value="Mitochondrial isoleucyl-tRNA synthetase"/>
    <property type="match status" value="1"/>
</dbReference>
<dbReference type="InterPro" id="IPR010663">
    <property type="entry name" value="Znf_FPG/IleRS"/>
</dbReference>
<accession>A0A8K0MSF0</accession>
<dbReference type="EMBL" id="VOIH02000001">
    <property type="protein sequence ID" value="KAF3456218.1"/>
    <property type="molecule type" value="Genomic_DNA"/>
</dbReference>
<keyword evidence="4 13" id="KW-0436">Ligase</keyword>
<dbReference type="CDD" id="cd00818">
    <property type="entry name" value="IleRS_core"/>
    <property type="match status" value="1"/>
</dbReference>
<keyword evidence="18" id="KW-1185">Reference proteome</keyword>
<keyword evidence="9 13" id="KW-0648">Protein biosynthesis</keyword>
<sequence>MLALVLSQRACSSLRKTTSVSLFCFRGSSSVKAFTLFNATRCYTFSTDEFLSSSKRRSRGPVMAAKKAAEGSRQEDGKYKHTVDLPKTTFGMRANSLIREPEIQKIWDENQVFNRVVDKNSGGNFILHDGPPYANGDLHMGHALNKILKDMINRYKLLQNYKVHYVPGWDCHGLPIELKVLQSLDQAARKDLTPIKLRAKAAKFAKDTVKNQMASFKRFGVWAHWNDPYLTLDPDYEAAQIEVFGQMAIQGYIYRGRKPVHWSPSSGTALAEAELEYPDGHVSRSIFAIFKLVSAPPSSGGLLNEYFPDLCLAIWTTTPWTVPANAAVAVNAKLKYAVVEVQTLSETLSAENKRQRIGNVLKEEKKPFIIVASDLVQALEAKWGLKLVVRKQLLGSDLENCRYIHPIFNKDCPVVVGGDYITTESGTGLVHTAPGHGQEDYVTGLKYGLPILSPVDDHGKFTEEAGQFNGLDVLTDGNIAVMKYLDEHLSLVMEESYEHKYPYDWRTKKPTIFRATEQWFASVEGFREAAMDAISHVKWIPHQAENRISSMTSSRSDWCISRQRTWGVPIPVFYHVQSKEPLMNEETIDHIKSIIAEKGSDAWWYMKVEDLLPNKYRDKASEYEKGTDTMDVWFDSGSSWAAVLGKRKGLNFPADLYLEGTDQHRGWFQSSLLTSIATKGKAPYSSVITHGFVLDEKGLKMSKSLGNVVDPKSVIEGGKNQKEAPGYGADVMRLWVSSVDYTGDVMIGPQVLRQMSDIYRKLRGTLRYLLGNLHDWHANNAVAYNDLPMIDQHALFQLENVVKNIKESYENYQFFKIFQIIQRFVIVDLSNFYFDVAKDRLYVGGKTSFTRRSCQTVLAAHLLSIVRVIAPILPHLAEDAWQNLPFQHTNEDGSIAKFVFESRWPALNKTWLSFPAEEIEFWAKILELRTEVNRVLEVARTEKLIGSSLEAKVYLHTYDTRLASTLHAMCAAKNDADTLHRIFITSQAEVVQSLEKELIENVQNSGECVIQGNIKVWIGVCRAEGLKCERCWNFSTKVGSFQEHPTLCNRCYNVVGVHQPPAVAAVV</sequence>
<dbReference type="SUPFAM" id="SSF52374">
    <property type="entry name" value="Nucleotidylyl transferase"/>
    <property type="match status" value="1"/>
</dbReference>
<dbReference type="PANTHER" id="PTHR42765:SF1">
    <property type="entry name" value="ISOLEUCINE--TRNA LIGASE, MITOCHONDRIAL"/>
    <property type="match status" value="1"/>
</dbReference>
<comment type="caution">
    <text evidence="17">The sequence shown here is derived from an EMBL/GenBank/DDBJ whole genome shotgun (WGS) entry which is preliminary data.</text>
</comment>
<keyword evidence="8 13" id="KW-0067">ATP-binding</keyword>
<dbReference type="Pfam" id="PF06827">
    <property type="entry name" value="zf-FPG_IleRS"/>
    <property type="match status" value="1"/>
</dbReference>
<dbReference type="Gene3D" id="3.90.740.10">
    <property type="entry name" value="Valyl/Leucyl/Isoleucyl-tRNA synthetase, editing domain"/>
    <property type="match status" value="1"/>
</dbReference>
<dbReference type="HAMAP" id="MF_02002">
    <property type="entry name" value="Ile_tRNA_synth_type1"/>
    <property type="match status" value="1"/>
</dbReference>
<dbReference type="AlphaFoldDB" id="A0A8K0MSF0"/>
<dbReference type="InterPro" id="IPR002301">
    <property type="entry name" value="Ile-tRNA-ligase"/>
</dbReference>
<dbReference type="GO" id="GO:0004822">
    <property type="term" value="F:isoleucine-tRNA ligase activity"/>
    <property type="evidence" value="ECO:0007669"/>
    <property type="project" value="UniProtKB-EC"/>
</dbReference>
<evidence type="ECO:0000256" key="10">
    <source>
        <dbReference type="ARBA" id="ARBA00023146"/>
    </source>
</evidence>
<keyword evidence="10 13" id="KW-0030">Aminoacyl-tRNA synthetase</keyword>
<dbReference type="InterPro" id="IPR033708">
    <property type="entry name" value="Anticodon_Ile_BEm"/>
</dbReference>
<evidence type="ECO:0000256" key="6">
    <source>
        <dbReference type="ARBA" id="ARBA00022741"/>
    </source>
</evidence>
<dbReference type="InterPro" id="IPR001412">
    <property type="entry name" value="aa-tRNA-synth_I_CS"/>
</dbReference>
<evidence type="ECO:0000256" key="11">
    <source>
        <dbReference type="ARBA" id="ARBA00032665"/>
    </source>
</evidence>
<dbReference type="InterPro" id="IPR009008">
    <property type="entry name" value="Val/Leu/Ile-tRNA-synth_edit"/>
</dbReference>
<feature type="domain" description="Aminoacyl-tRNA synthetase class Ia" evidence="14">
    <location>
        <begin position="103"/>
        <end position="746"/>
    </location>
</feature>
<dbReference type="GO" id="GO:0006428">
    <property type="term" value="P:isoleucyl-tRNA aminoacylation"/>
    <property type="evidence" value="ECO:0007669"/>
    <property type="project" value="InterPro"/>
</dbReference>
<dbReference type="FunFam" id="3.90.740.10:FF:000013">
    <property type="entry name" value="Isoleucine--tRNA ligase, chloroplastic/mitochondrial"/>
    <property type="match status" value="1"/>
</dbReference>
<dbReference type="OrthoDB" id="10264412at2759"/>
<dbReference type="InterPro" id="IPR023585">
    <property type="entry name" value="Ile-tRNA-ligase_type1"/>
</dbReference>
<dbReference type="SUPFAM" id="SSF47323">
    <property type="entry name" value="Anticodon-binding domain of a subclass of class I aminoacyl-tRNA synthetases"/>
    <property type="match status" value="1"/>
</dbReference>
<dbReference type="PRINTS" id="PR00984">
    <property type="entry name" value="TRNASYNTHILE"/>
</dbReference>
<evidence type="ECO:0000256" key="5">
    <source>
        <dbReference type="ARBA" id="ARBA00022723"/>
    </source>
</evidence>
<feature type="domain" description="Zinc finger FPG/IleRS-type" evidence="15">
    <location>
        <begin position="1025"/>
        <end position="1054"/>
    </location>
</feature>
<evidence type="ECO:0000256" key="4">
    <source>
        <dbReference type="ARBA" id="ARBA00022598"/>
    </source>
</evidence>
<dbReference type="PANTHER" id="PTHR42765">
    <property type="entry name" value="SOLEUCYL-TRNA SYNTHETASE"/>
    <property type="match status" value="1"/>
</dbReference>
<dbReference type="Gene3D" id="1.10.730.20">
    <property type="match status" value="1"/>
</dbReference>
<dbReference type="EC" id="6.1.1.5" evidence="3"/>
<evidence type="ECO:0000259" key="14">
    <source>
        <dbReference type="Pfam" id="PF00133"/>
    </source>
</evidence>
<feature type="domain" description="Methionyl/Valyl/Leucyl/Isoleucyl-tRNA synthetase anticodon-binding" evidence="16">
    <location>
        <begin position="791"/>
        <end position="954"/>
    </location>
</feature>
<dbReference type="Pfam" id="PF00133">
    <property type="entry name" value="tRNA-synt_1"/>
    <property type="match status" value="1"/>
</dbReference>
<evidence type="ECO:0000256" key="7">
    <source>
        <dbReference type="ARBA" id="ARBA00022833"/>
    </source>
</evidence>
<dbReference type="InterPro" id="IPR050081">
    <property type="entry name" value="Ile-tRNA_ligase"/>
</dbReference>
<comment type="similarity">
    <text evidence="2 13">Belongs to the class-I aminoacyl-tRNA synthetase family.</text>
</comment>
<dbReference type="InterPro" id="IPR002300">
    <property type="entry name" value="aa-tRNA-synth_Ia"/>
</dbReference>
<protein>
    <recommendedName>
        <fullName evidence="3">isoleucine--tRNA ligase</fullName>
        <ecNumber evidence="3">6.1.1.5</ecNumber>
    </recommendedName>
    <alternativeName>
        <fullName evidence="11">Isoleucyl-tRNA synthetase</fullName>
    </alternativeName>
</protein>